<name>A0A8S5LLY0_9CAUD</name>
<proteinExistence type="predicted"/>
<evidence type="ECO:0008006" key="2">
    <source>
        <dbReference type="Google" id="ProtNLM"/>
    </source>
</evidence>
<dbReference type="EMBL" id="BK015873">
    <property type="protein sequence ID" value="DAD70969.1"/>
    <property type="molecule type" value="Genomic_DNA"/>
</dbReference>
<sequence>MVIKMRICDIFKNPATGGISHSKLWANVACAAGTVKFVMLPDPSAEVWAVYLGIVGGYAVARSLVSVKRQEVENESESRETVGE</sequence>
<protein>
    <recommendedName>
        <fullName evidence="2">Phage related protein</fullName>
    </recommendedName>
</protein>
<evidence type="ECO:0000313" key="1">
    <source>
        <dbReference type="EMBL" id="DAD70969.1"/>
    </source>
</evidence>
<reference evidence="1" key="1">
    <citation type="journal article" date="2021" name="Proc. Natl. Acad. Sci. U.S.A.">
        <title>A Catalog of Tens of Thousands of Viruses from Human Metagenomes Reveals Hidden Associations with Chronic Diseases.</title>
        <authorList>
            <person name="Tisza M.J."/>
            <person name="Buck C.B."/>
        </authorList>
    </citation>
    <scope>NUCLEOTIDE SEQUENCE</scope>
    <source>
        <strain evidence="1">Ctro722</strain>
    </source>
</reference>
<accession>A0A8S5LLY0</accession>
<organism evidence="1">
    <name type="scientific">Myoviridae sp. ctro722</name>
    <dbReference type="NCBI Taxonomy" id="2827615"/>
    <lineage>
        <taxon>Viruses</taxon>
        <taxon>Duplodnaviria</taxon>
        <taxon>Heunggongvirae</taxon>
        <taxon>Uroviricota</taxon>
        <taxon>Caudoviricetes</taxon>
    </lineage>
</organism>